<protein>
    <recommendedName>
        <fullName evidence="4">SGNH hydrolase-type esterase domain-containing protein</fullName>
    </recommendedName>
</protein>
<comment type="similarity">
    <text evidence="1">Belongs to the 'GDSL' lipolytic enzyme family.</text>
</comment>
<comment type="caution">
    <text evidence="2">The sequence shown here is derived from an EMBL/GenBank/DDBJ whole genome shotgun (WGS) entry which is preliminary data.</text>
</comment>
<name>A0AAV8PL09_ENSVE</name>
<proteinExistence type="inferred from homology"/>
<dbReference type="Proteomes" id="UP001222027">
    <property type="component" value="Unassembled WGS sequence"/>
</dbReference>
<evidence type="ECO:0000313" key="3">
    <source>
        <dbReference type="Proteomes" id="UP001222027"/>
    </source>
</evidence>
<dbReference type="EMBL" id="JAQQAF010000004">
    <property type="protein sequence ID" value="KAJ8493133.1"/>
    <property type="molecule type" value="Genomic_DNA"/>
</dbReference>
<evidence type="ECO:0008006" key="4">
    <source>
        <dbReference type="Google" id="ProtNLM"/>
    </source>
</evidence>
<dbReference type="InterPro" id="IPR036514">
    <property type="entry name" value="SGNH_hydro_sf"/>
</dbReference>
<dbReference type="Gene3D" id="3.40.50.1110">
    <property type="entry name" value="SGNH hydrolase"/>
    <property type="match status" value="1"/>
</dbReference>
<reference evidence="2 3" key="1">
    <citation type="submission" date="2022-12" db="EMBL/GenBank/DDBJ databases">
        <title>Chromosome-scale assembly of the Ensete ventricosum genome.</title>
        <authorList>
            <person name="Dussert Y."/>
            <person name="Stocks J."/>
            <person name="Wendawek A."/>
            <person name="Woldeyes F."/>
            <person name="Nichols R.A."/>
            <person name="Borrell J.S."/>
        </authorList>
    </citation>
    <scope>NUCLEOTIDE SEQUENCE [LARGE SCALE GENOMIC DNA]</scope>
    <source>
        <strain evidence="3">cv. Maze</strain>
        <tissue evidence="2">Seeds</tissue>
    </source>
</reference>
<evidence type="ECO:0000313" key="2">
    <source>
        <dbReference type="EMBL" id="KAJ8493133.1"/>
    </source>
</evidence>
<keyword evidence="3" id="KW-1185">Reference proteome</keyword>
<organism evidence="2 3">
    <name type="scientific">Ensete ventricosum</name>
    <name type="common">Abyssinian banana</name>
    <name type="synonym">Musa ensete</name>
    <dbReference type="NCBI Taxonomy" id="4639"/>
    <lineage>
        <taxon>Eukaryota</taxon>
        <taxon>Viridiplantae</taxon>
        <taxon>Streptophyta</taxon>
        <taxon>Embryophyta</taxon>
        <taxon>Tracheophyta</taxon>
        <taxon>Spermatophyta</taxon>
        <taxon>Magnoliopsida</taxon>
        <taxon>Liliopsida</taxon>
        <taxon>Zingiberales</taxon>
        <taxon>Musaceae</taxon>
        <taxon>Ensete</taxon>
    </lineage>
</organism>
<dbReference type="PANTHER" id="PTHR22835:SF663">
    <property type="entry name" value="LIPASE-LIKE"/>
    <property type="match status" value="1"/>
</dbReference>
<dbReference type="AlphaFoldDB" id="A0AAV8PL09"/>
<accession>A0AAV8PL09</accession>
<sequence length="136" mass="14833">MIDFIAQAVGLPFVRPYLAGNCGEDFRYGVNFAVGGATALDNECFRSMGLQIIWTNYSLGAQLEWFRQLLPSLCSSDEDRGTLMGNSLFLVGEIGGNDCNHPLLQGRSIDEIKTFVPNDVDVISSAISVNRIPSVI</sequence>
<evidence type="ECO:0000256" key="1">
    <source>
        <dbReference type="ARBA" id="ARBA00008668"/>
    </source>
</evidence>
<dbReference type="PANTHER" id="PTHR22835">
    <property type="entry name" value="ZINC FINGER FYVE DOMAIN CONTAINING PROTEIN"/>
    <property type="match status" value="1"/>
</dbReference>
<gene>
    <name evidence="2" type="ORF">OPV22_014854</name>
</gene>